<comment type="caution">
    <text evidence="3">The sequence shown here is derived from an EMBL/GenBank/DDBJ whole genome shotgun (WGS) entry which is preliminary data.</text>
</comment>
<keyword evidence="4" id="KW-1185">Reference proteome</keyword>
<sequence length="148" mass="15516">MLIRPALQGAVAGALATGAMTTVFEAGSRQASHRHPPKHMVRAHLPGRGRSEKPRTGENAATGAAHLGFGIATGALFGTVTGRRRPARSLGVAYALAVMFVGYQGWAPKVGALPPLTQDSPGRTTTLAAAHVVYGWTLASTLRRMRRP</sequence>
<dbReference type="OrthoDB" id="6165073at2"/>
<dbReference type="RefSeq" id="WP_040274565.1">
    <property type="nucleotide sequence ID" value="NZ_JROO01000030.1"/>
</dbReference>
<evidence type="ECO:0000256" key="2">
    <source>
        <dbReference type="SAM" id="Phobius"/>
    </source>
</evidence>
<evidence type="ECO:0000313" key="3">
    <source>
        <dbReference type="EMBL" id="KIH98006.1"/>
    </source>
</evidence>
<organism evidence="3 4">
    <name type="scientific">Streptomonospora alba</name>
    <dbReference type="NCBI Taxonomy" id="183763"/>
    <lineage>
        <taxon>Bacteria</taxon>
        <taxon>Bacillati</taxon>
        <taxon>Actinomycetota</taxon>
        <taxon>Actinomycetes</taxon>
        <taxon>Streptosporangiales</taxon>
        <taxon>Nocardiopsidaceae</taxon>
        <taxon>Streptomonospora</taxon>
    </lineage>
</organism>
<proteinExistence type="predicted"/>
<name>A0A0C2J935_9ACTN</name>
<dbReference type="AlphaFoldDB" id="A0A0C2J935"/>
<feature type="transmembrane region" description="Helical" evidence="2">
    <location>
        <begin position="60"/>
        <end position="80"/>
    </location>
</feature>
<reference evidence="4" key="1">
    <citation type="journal article" date="2015" name="Chem. Biol.">
        <title>Structure, bioactivity, and resistance mechanism of streptomonomicin, an unusual lasso Peptide from an understudied halophilic actinomycete.</title>
        <authorList>
            <person name="Metelev M."/>
            <person name="Tietz J.I."/>
            <person name="Melby J.O."/>
            <person name="Blair P.M."/>
            <person name="Zhu L."/>
            <person name="Livnat I."/>
            <person name="Severinov K."/>
            <person name="Mitchell D.A."/>
        </authorList>
    </citation>
    <scope>NUCLEOTIDE SEQUENCE [LARGE SCALE GENOMIC DNA]</scope>
    <source>
        <strain evidence="4">YIM 90003</strain>
    </source>
</reference>
<evidence type="ECO:0000256" key="1">
    <source>
        <dbReference type="SAM" id="MobiDB-lite"/>
    </source>
</evidence>
<feature type="compositionally biased region" description="Basic residues" evidence="1">
    <location>
        <begin position="31"/>
        <end position="47"/>
    </location>
</feature>
<feature type="region of interest" description="Disordered" evidence="1">
    <location>
        <begin position="28"/>
        <end position="58"/>
    </location>
</feature>
<gene>
    <name evidence="3" type="ORF">LP52_15940</name>
</gene>
<keyword evidence="2" id="KW-0472">Membrane</keyword>
<protein>
    <recommendedName>
        <fullName evidence="5">DUF1440 domain-containing protein</fullName>
    </recommendedName>
</protein>
<feature type="transmembrane region" description="Helical" evidence="2">
    <location>
        <begin position="87"/>
        <end position="106"/>
    </location>
</feature>
<dbReference type="EMBL" id="JROO01000030">
    <property type="protein sequence ID" value="KIH98006.1"/>
    <property type="molecule type" value="Genomic_DNA"/>
</dbReference>
<evidence type="ECO:0008006" key="5">
    <source>
        <dbReference type="Google" id="ProtNLM"/>
    </source>
</evidence>
<evidence type="ECO:0000313" key="4">
    <source>
        <dbReference type="Proteomes" id="UP000031675"/>
    </source>
</evidence>
<accession>A0A0C2J935</accession>
<feature type="transmembrane region" description="Helical" evidence="2">
    <location>
        <begin position="126"/>
        <end position="142"/>
    </location>
</feature>
<keyword evidence="2" id="KW-0812">Transmembrane</keyword>
<dbReference type="Proteomes" id="UP000031675">
    <property type="component" value="Unassembled WGS sequence"/>
</dbReference>
<keyword evidence="2" id="KW-1133">Transmembrane helix</keyword>